<keyword evidence="7" id="KW-0804">Transcription</keyword>
<evidence type="ECO:0000256" key="7">
    <source>
        <dbReference type="ARBA" id="ARBA00023163"/>
    </source>
</evidence>
<dbReference type="Pfam" id="PF00158">
    <property type="entry name" value="Sigma54_activat"/>
    <property type="match status" value="1"/>
</dbReference>
<accession>A0AAW5MKS2</accession>
<evidence type="ECO:0000256" key="2">
    <source>
        <dbReference type="ARBA" id="ARBA00022741"/>
    </source>
</evidence>
<evidence type="ECO:0000256" key="1">
    <source>
        <dbReference type="ARBA" id="ARBA00022553"/>
    </source>
</evidence>
<sequence>MAENKSRVLLVEDTRSLAVVYEQYLRQEGYEVVLADCGQQALAQLLASPPPVVLLDLELPDMSGMDILQMITEQQLPCSVVVITAHGSVDVAVEAMRLGAFDFLTKPFDSKRLCATVRNALKHQQLSSLVAHYRENFERSSFFGFIGASMSMQAVYRIIESAAPSKATVFITGESGTGKEVCAEAIHQCSPRSEQPFIAL</sequence>
<dbReference type="FunFam" id="3.40.50.2300:FF:000018">
    <property type="entry name" value="DNA-binding transcriptional regulator NtrC"/>
    <property type="match status" value="1"/>
</dbReference>
<keyword evidence="5" id="KW-0805">Transcription regulation</keyword>
<dbReference type="RefSeq" id="WP_257725829.1">
    <property type="nucleotide sequence ID" value="NZ_JANLFC010000065.1"/>
</dbReference>
<dbReference type="InterPro" id="IPR002078">
    <property type="entry name" value="Sigma_54_int"/>
</dbReference>
<evidence type="ECO:0000256" key="8">
    <source>
        <dbReference type="PROSITE-ProRule" id="PRU00169"/>
    </source>
</evidence>
<feature type="non-terminal residue" evidence="11">
    <location>
        <position position="200"/>
    </location>
</feature>
<keyword evidence="4" id="KW-0902">Two-component regulatory system</keyword>
<evidence type="ECO:0000256" key="5">
    <source>
        <dbReference type="ARBA" id="ARBA00023015"/>
    </source>
</evidence>
<dbReference type="SMART" id="SM00448">
    <property type="entry name" value="REC"/>
    <property type="match status" value="1"/>
</dbReference>
<feature type="domain" description="Response regulatory" evidence="10">
    <location>
        <begin position="7"/>
        <end position="121"/>
    </location>
</feature>
<dbReference type="PROSITE" id="PS50045">
    <property type="entry name" value="SIGMA54_INTERACT_4"/>
    <property type="match status" value="1"/>
</dbReference>
<dbReference type="PANTHER" id="PTHR32071:SF117">
    <property type="entry name" value="PTS-DEPENDENT DIHYDROXYACETONE KINASE OPERON REGULATORY PROTEIN-RELATED"/>
    <property type="match status" value="1"/>
</dbReference>
<dbReference type="Proteomes" id="UP001204061">
    <property type="component" value="Unassembled WGS sequence"/>
</dbReference>
<dbReference type="PROSITE" id="PS50110">
    <property type="entry name" value="RESPONSE_REGULATORY"/>
    <property type="match status" value="1"/>
</dbReference>
<dbReference type="GO" id="GO:0000160">
    <property type="term" value="P:phosphorelay signal transduction system"/>
    <property type="evidence" value="ECO:0007669"/>
    <property type="project" value="UniProtKB-KW"/>
</dbReference>
<dbReference type="InterPro" id="IPR011006">
    <property type="entry name" value="CheY-like_superfamily"/>
</dbReference>
<keyword evidence="3" id="KW-0067">ATP-binding</keyword>
<name>A0AAW5MKS2_AERVE</name>
<dbReference type="Gene3D" id="3.40.50.2300">
    <property type="match status" value="1"/>
</dbReference>
<organism evidence="11 12">
    <name type="scientific">Aeromonas veronii</name>
    <dbReference type="NCBI Taxonomy" id="654"/>
    <lineage>
        <taxon>Bacteria</taxon>
        <taxon>Pseudomonadati</taxon>
        <taxon>Pseudomonadota</taxon>
        <taxon>Gammaproteobacteria</taxon>
        <taxon>Aeromonadales</taxon>
        <taxon>Aeromonadaceae</taxon>
        <taxon>Aeromonas</taxon>
    </lineage>
</organism>
<keyword evidence="6" id="KW-0238">DNA-binding</keyword>
<dbReference type="Gene3D" id="3.40.50.300">
    <property type="entry name" value="P-loop containing nucleotide triphosphate hydrolases"/>
    <property type="match status" value="1"/>
</dbReference>
<gene>
    <name evidence="11" type="ORF">NS965_18825</name>
</gene>
<dbReference type="InterPro" id="IPR001789">
    <property type="entry name" value="Sig_transdc_resp-reg_receiver"/>
</dbReference>
<evidence type="ECO:0000313" key="11">
    <source>
        <dbReference type="EMBL" id="MCR4450441.1"/>
    </source>
</evidence>
<evidence type="ECO:0000313" key="12">
    <source>
        <dbReference type="Proteomes" id="UP001204061"/>
    </source>
</evidence>
<dbReference type="AlphaFoldDB" id="A0AAW5MKS2"/>
<feature type="domain" description="Sigma-54 factor interaction" evidence="9">
    <location>
        <begin position="145"/>
        <end position="200"/>
    </location>
</feature>
<evidence type="ECO:0000256" key="6">
    <source>
        <dbReference type="ARBA" id="ARBA00023125"/>
    </source>
</evidence>
<dbReference type="SUPFAM" id="SSF52172">
    <property type="entry name" value="CheY-like"/>
    <property type="match status" value="1"/>
</dbReference>
<keyword evidence="2" id="KW-0547">Nucleotide-binding</keyword>
<feature type="modified residue" description="4-aspartylphosphate" evidence="8">
    <location>
        <position position="56"/>
    </location>
</feature>
<keyword evidence="1 8" id="KW-0597">Phosphoprotein</keyword>
<protein>
    <submittedName>
        <fullName evidence="11">Response regulator</fullName>
    </submittedName>
</protein>
<comment type="caution">
    <text evidence="11">The sequence shown here is derived from an EMBL/GenBank/DDBJ whole genome shotgun (WGS) entry which is preliminary data.</text>
</comment>
<dbReference type="PANTHER" id="PTHR32071">
    <property type="entry name" value="TRANSCRIPTIONAL REGULATORY PROTEIN"/>
    <property type="match status" value="1"/>
</dbReference>
<dbReference type="InterPro" id="IPR027417">
    <property type="entry name" value="P-loop_NTPase"/>
</dbReference>
<evidence type="ECO:0000256" key="4">
    <source>
        <dbReference type="ARBA" id="ARBA00023012"/>
    </source>
</evidence>
<dbReference type="CDD" id="cd17572">
    <property type="entry name" value="REC_NtrC1-like"/>
    <property type="match status" value="1"/>
</dbReference>
<evidence type="ECO:0000259" key="10">
    <source>
        <dbReference type="PROSITE" id="PS50110"/>
    </source>
</evidence>
<dbReference type="GO" id="GO:0003677">
    <property type="term" value="F:DNA binding"/>
    <property type="evidence" value="ECO:0007669"/>
    <property type="project" value="UniProtKB-KW"/>
</dbReference>
<evidence type="ECO:0000259" key="9">
    <source>
        <dbReference type="PROSITE" id="PS50045"/>
    </source>
</evidence>
<dbReference type="Pfam" id="PF00072">
    <property type="entry name" value="Response_reg"/>
    <property type="match status" value="1"/>
</dbReference>
<dbReference type="EMBL" id="JANLFC010000065">
    <property type="protein sequence ID" value="MCR4450441.1"/>
    <property type="molecule type" value="Genomic_DNA"/>
</dbReference>
<dbReference type="GO" id="GO:0006355">
    <property type="term" value="P:regulation of DNA-templated transcription"/>
    <property type="evidence" value="ECO:0007669"/>
    <property type="project" value="InterPro"/>
</dbReference>
<proteinExistence type="predicted"/>
<dbReference type="GO" id="GO:0005524">
    <property type="term" value="F:ATP binding"/>
    <property type="evidence" value="ECO:0007669"/>
    <property type="project" value="UniProtKB-KW"/>
</dbReference>
<evidence type="ECO:0000256" key="3">
    <source>
        <dbReference type="ARBA" id="ARBA00022840"/>
    </source>
</evidence>
<reference evidence="11" key="1">
    <citation type="submission" date="2022-08" db="EMBL/GenBank/DDBJ databases">
        <title>A global survey of hypervirulent Aeromonas hydrophila identified this emerging pathogen in farmed fish in the lower Mekong River basin.</title>
        <authorList>
            <person name="Xu T."/>
            <person name="Rasmussen-Ivey C.R."/>
            <person name="Moen F.S."/>
            <person name="Fernandez Bravo A."/>
            <person name="Lamy B."/>
            <person name="Beaz-Hidalgo R."/>
            <person name="Khan C.D."/>
            <person name="Castro Escarpulli G."/>
            <person name="Yasin I.S.M."/>
            <person name="Figueras M.J."/>
            <person name="Azzam Sayuti M."/>
            <person name="Karim M.M."/>
            <person name="Alam K.M."/>
            <person name="Le T.T.T."/>
            <person name="Thao N.H.P."/>
            <person name="Addo S."/>
            <person name="Duodu S."/>
            <person name="Ali S."/>
            <person name="Mey S."/>
            <person name="Somony T."/>
            <person name="Liles M.R."/>
        </authorList>
    </citation>
    <scope>NUCLEOTIDE SEQUENCE</scope>
    <source>
        <strain evidence="11">0.14</strain>
    </source>
</reference>